<evidence type="ECO:0000313" key="6">
    <source>
        <dbReference type="EMBL" id="EMP26104.1"/>
    </source>
</evidence>
<feature type="domain" description="C-type lectin" evidence="5">
    <location>
        <begin position="156"/>
        <end position="229"/>
    </location>
</feature>
<dbReference type="InterPro" id="IPR001304">
    <property type="entry name" value="C-type_lectin-like"/>
</dbReference>
<keyword evidence="2" id="KW-1015">Disulfide bond</keyword>
<proteinExistence type="predicted"/>
<keyword evidence="4" id="KW-1133">Transmembrane helix</keyword>
<dbReference type="GO" id="GO:0030246">
    <property type="term" value="F:carbohydrate binding"/>
    <property type="evidence" value="ECO:0007669"/>
    <property type="project" value="UniProtKB-KW"/>
</dbReference>
<dbReference type="AlphaFoldDB" id="M7ANH9"/>
<evidence type="ECO:0000256" key="2">
    <source>
        <dbReference type="ARBA" id="ARBA00023157"/>
    </source>
</evidence>
<evidence type="ECO:0000256" key="4">
    <source>
        <dbReference type="SAM" id="Phobius"/>
    </source>
</evidence>
<dbReference type="InterPro" id="IPR051379">
    <property type="entry name" value="C-type_Lectin_Receptor_IMM"/>
</dbReference>
<dbReference type="PANTHER" id="PTHR46746">
    <property type="entry name" value="KILLER CELL LECTIN-LIKE RECEPTOR SUBFAMILY F MEMBER 2"/>
    <property type="match status" value="1"/>
</dbReference>
<dbReference type="PROSITE" id="PS50041">
    <property type="entry name" value="C_TYPE_LECTIN_2"/>
    <property type="match status" value="1"/>
</dbReference>
<organism evidence="6 7">
    <name type="scientific">Chelonia mydas</name>
    <name type="common">Green sea-turtle</name>
    <name type="synonym">Chelonia agassizi</name>
    <dbReference type="NCBI Taxonomy" id="8469"/>
    <lineage>
        <taxon>Eukaryota</taxon>
        <taxon>Metazoa</taxon>
        <taxon>Chordata</taxon>
        <taxon>Craniata</taxon>
        <taxon>Vertebrata</taxon>
        <taxon>Euteleostomi</taxon>
        <taxon>Archelosauria</taxon>
        <taxon>Testudinata</taxon>
        <taxon>Testudines</taxon>
        <taxon>Cryptodira</taxon>
        <taxon>Durocryptodira</taxon>
        <taxon>Americhelydia</taxon>
        <taxon>Chelonioidea</taxon>
        <taxon>Cheloniidae</taxon>
        <taxon>Chelonia</taxon>
    </lineage>
</organism>
<dbReference type="SUPFAM" id="SSF56436">
    <property type="entry name" value="C-type lectin-like"/>
    <property type="match status" value="1"/>
</dbReference>
<dbReference type="PANTHER" id="PTHR46746:SF9">
    <property type="entry name" value="CD209 ANTIGEN-LIKE PROTEIN C-LIKE"/>
    <property type="match status" value="1"/>
</dbReference>
<reference evidence="7" key="1">
    <citation type="journal article" date="2013" name="Nat. Genet.">
        <title>The draft genomes of soft-shell turtle and green sea turtle yield insights into the development and evolution of the turtle-specific body plan.</title>
        <authorList>
            <person name="Wang Z."/>
            <person name="Pascual-Anaya J."/>
            <person name="Zadissa A."/>
            <person name="Li W."/>
            <person name="Niimura Y."/>
            <person name="Huang Z."/>
            <person name="Li C."/>
            <person name="White S."/>
            <person name="Xiong Z."/>
            <person name="Fang D."/>
            <person name="Wang B."/>
            <person name="Ming Y."/>
            <person name="Chen Y."/>
            <person name="Zheng Y."/>
            <person name="Kuraku S."/>
            <person name="Pignatelli M."/>
            <person name="Herrero J."/>
            <person name="Beal K."/>
            <person name="Nozawa M."/>
            <person name="Li Q."/>
            <person name="Wang J."/>
            <person name="Zhang H."/>
            <person name="Yu L."/>
            <person name="Shigenobu S."/>
            <person name="Wang J."/>
            <person name="Liu J."/>
            <person name="Flicek P."/>
            <person name="Searle S."/>
            <person name="Wang J."/>
            <person name="Kuratani S."/>
            <person name="Yin Y."/>
            <person name="Aken B."/>
            <person name="Zhang G."/>
            <person name="Irie N."/>
        </authorList>
    </citation>
    <scope>NUCLEOTIDE SEQUENCE [LARGE SCALE GENOMIC DNA]</scope>
</reference>
<dbReference type="Proteomes" id="UP000031443">
    <property type="component" value="Unassembled WGS sequence"/>
</dbReference>
<feature type="transmembrane region" description="Helical" evidence="4">
    <location>
        <begin position="52"/>
        <end position="74"/>
    </location>
</feature>
<gene>
    <name evidence="6" type="ORF">UY3_16826</name>
</gene>
<accession>M7ANH9</accession>
<keyword evidence="7" id="KW-1185">Reference proteome</keyword>
<keyword evidence="1 6" id="KW-0430">Lectin</keyword>
<evidence type="ECO:0000256" key="3">
    <source>
        <dbReference type="SAM" id="Coils"/>
    </source>
</evidence>
<dbReference type="EMBL" id="KB583772">
    <property type="protein sequence ID" value="EMP26104.1"/>
    <property type="molecule type" value="Genomic_DNA"/>
</dbReference>
<evidence type="ECO:0000313" key="7">
    <source>
        <dbReference type="Proteomes" id="UP000031443"/>
    </source>
</evidence>
<keyword evidence="4" id="KW-0812">Transmembrane</keyword>
<evidence type="ECO:0000256" key="1">
    <source>
        <dbReference type="ARBA" id="ARBA00022734"/>
    </source>
</evidence>
<name>M7ANH9_CHEMY</name>
<dbReference type="InterPro" id="IPR016186">
    <property type="entry name" value="C-type_lectin-like/link_sf"/>
</dbReference>
<keyword evidence="4" id="KW-0472">Membrane</keyword>
<dbReference type="eggNOG" id="KOG4297">
    <property type="taxonomic scope" value="Eukaryota"/>
</dbReference>
<keyword evidence="3" id="KW-0175">Coiled coil</keyword>
<sequence>MAFDRIYQKCEESDRVELKEQEAEMAAGTAGSAWLQFPRGPKGAAKSIVTLYALHAVSFVLWAVLLAVAIAKCAEMSRELKQMRTDQSMLRASGEELAKELKRLQSDQATLREEVSRDLAKAKRDRDDIRAETYKILDAAQKGNGTSQCQPGWEQYRGRCYLFSSAAQGWPVARRTCLSQTADLVVINDQTEQNYLAIKADSVRHWIGFTDQGTEGVWHWVDNTPAAFT</sequence>
<dbReference type="Gene3D" id="3.10.100.10">
    <property type="entry name" value="Mannose-Binding Protein A, subunit A"/>
    <property type="match status" value="1"/>
</dbReference>
<feature type="coiled-coil region" evidence="3">
    <location>
        <begin position="66"/>
        <end position="132"/>
    </location>
</feature>
<dbReference type="Pfam" id="PF00059">
    <property type="entry name" value="Lectin_C"/>
    <property type="match status" value="1"/>
</dbReference>
<protein>
    <submittedName>
        <fullName evidence="6">C-type lectin domain family 4 member F</fullName>
    </submittedName>
</protein>
<evidence type="ECO:0000259" key="5">
    <source>
        <dbReference type="PROSITE" id="PS50041"/>
    </source>
</evidence>
<dbReference type="InterPro" id="IPR016187">
    <property type="entry name" value="CTDL_fold"/>
</dbReference>